<dbReference type="OrthoDB" id="9803751at2"/>
<name>A0A402CYS0_9BACT</name>
<evidence type="ECO:0000313" key="2">
    <source>
        <dbReference type="Proteomes" id="UP000287394"/>
    </source>
</evidence>
<proteinExistence type="predicted"/>
<dbReference type="InterPro" id="IPR000917">
    <property type="entry name" value="Sulfatase_N"/>
</dbReference>
<dbReference type="Proteomes" id="UP000287394">
    <property type="component" value="Chromosome"/>
</dbReference>
<dbReference type="EMBL" id="AP025739">
    <property type="protein sequence ID" value="BDI31277.1"/>
    <property type="molecule type" value="Genomic_DNA"/>
</dbReference>
<gene>
    <name evidence="1" type="ORF">CCAX7_33280</name>
</gene>
<dbReference type="Pfam" id="PF00884">
    <property type="entry name" value="Sulfatase"/>
    <property type="match status" value="1"/>
</dbReference>
<dbReference type="NCBIfam" id="NF038075">
    <property type="entry name" value="fam_STM4013"/>
    <property type="match status" value="1"/>
</dbReference>
<organism evidence="1 2">
    <name type="scientific">Capsulimonas corticalis</name>
    <dbReference type="NCBI Taxonomy" id="2219043"/>
    <lineage>
        <taxon>Bacteria</taxon>
        <taxon>Bacillati</taxon>
        <taxon>Armatimonadota</taxon>
        <taxon>Armatimonadia</taxon>
        <taxon>Capsulimonadales</taxon>
        <taxon>Capsulimonadaceae</taxon>
        <taxon>Capsulimonas</taxon>
    </lineage>
</organism>
<protein>
    <submittedName>
        <fullName evidence="1">Membrane protein</fullName>
    </submittedName>
</protein>
<accession>A0A402CYS0</accession>
<dbReference type="InterPro" id="IPR047838">
    <property type="entry name" value="STM4013-like"/>
</dbReference>
<dbReference type="SUPFAM" id="SSF53649">
    <property type="entry name" value="Alkaline phosphatase-like"/>
    <property type="match status" value="1"/>
</dbReference>
<dbReference type="InterPro" id="IPR017850">
    <property type="entry name" value="Alkaline_phosphatase_core_sf"/>
</dbReference>
<dbReference type="KEGG" id="ccot:CCAX7_33280"/>
<evidence type="ECO:0000313" key="1">
    <source>
        <dbReference type="EMBL" id="BDI31277.1"/>
    </source>
</evidence>
<keyword evidence="2" id="KW-1185">Reference proteome</keyword>
<reference evidence="1 2" key="1">
    <citation type="journal article" date="2019" name="Int. J. Syst. Evol. Microbiol.">
        <title>Capsulimonas corticalis gen. nov., sp. nov., an aerobic capsulated bacterium, of a novel bacterial order, Capsulimonadales ord. nov., of the class Armatimonadia of the phylum Armatimonadetes.</title>
        <authorList>
            <person name="Li J."/>
            <person name="Kudo C."/>
            <person name="Tonouchi A."/>
        </authorList>
    </citation>
    <scope>NUCLEOTIDE SEQUENCE [LARGE SCALE GENOMIC DNA]</scope>
    <source>
        <strain evidence="1 2">AX-7</strain>
    </source>
</reference>
<dbReference type="Gene3D" id="3.40.720.10">
    <property type="entry name" value="Alkaline Phosphatase, subunit A"/>
    <property type="match status" value="1"/>
</dbReference>
<dbReference type="AlphaFoldDB" id="A0A402CYS0"/>
<dbReference type="RefSeq" id="WP_119322429.1">
    <property type="nucleotide sequence ID" value="NZ_AP025739.1"/>
</dbReference>
<sequence>MIDAKALVGTHDILLITLDTLRYDVACRALAEGQTPNLAALLPGGQWEERHSPGSFTYAAHHAFFAGFLPTPVTPGPHERLFAAAFAGSETTGERTCVFDTPDIVSGLTRRGYQTLCIGGVGFFNQQTPLGTVLPGLFAESHWSTRMGVTDLRSTEHQVRLARELLGKRASGERVFLFVNISALHQPNCGYAPGATTDSPETQAAALAYVDSQLPPLFAAMHSRGPSLVVICSDHGTAYGEDGFTGHRVGLPVVWTVPYAEFILPADSR</sequence>